<dbReference type="GO" id="GO:0008483">
    <property type="term" value="F:transaminase activity"/>
    <property type="evidence" value="ECO:0007669"/>
    <property type="project" value="UniProtKB-KW"/>
</dbReference>
<name>A0ABR8TL21_9PSED</name>
<dbReference type="Pfam" id="PF00155">
    <property type="entry name" value="Aminotran_1_2"/>
    <property type="match status" value="1"/>
</dbReference>
<keyword evidence="7" id="KW-1185">Reference proteome</keyword>
<evidence type="ECO:0000256" key="4">
    <source>
        <dbReference type="ARBA" id="ARBA00022898"/>
    </source>
</evidence>
<dbReference type="InterPro" id="IPR015421">
    <property type="entry name" value="PyrdxlP-dep_Trfase_major"/>
</dbReference>
<dbReference type="InterPro" id="IPR051326">
    <property type="entry name" value="Kynurenine-oxoglutarate_AT"/>
</dbReference>
<dbReference type="Gene3D" id="3.90.1150.10">
    <property type="entry name" value="Aspartate Aminotransferase, domain 1"/>
    <property type="match status" value="1"/>
</dbReference>
<dbReference type="PANTHER" id="PTHR43807">
    <property type="entry name" value="FI04487P"/>
    <property type="match status" value="1"/>
</dbReference>
<dbReference type="InterPro" id="IPR015424">
    <property type="entry name" value="PyrdxlP-dep_Trfase"/>
</dbReference>
<dbReference type="RefSeq" id="WP_251835219.1">
    <property type="nucleotide sequence ID" value="NZ_JACSQG010000001.1"/>
</dbReference>
<dbReference type="InterPro" id="IPR015422">
    <property type="entry name" value="PyrdxlP-dep_Trfase_small"/>
</dbReference>
<dbReference type="PANTHER" id="PTHR43807:SF20">
    <property type="entry name" value="FI04487P"/>
    <property type="match status" value="1"/>
</dbReference>
<keyword evidence="3" id="KW-0808">Transferase</keyword>
<accession>A0ABR8TL21</accession>
<dbReference type="Proteomes" id="UP000611945">
    <property type="component" value="Unassembled WGS sequence"/>
</dbReference>
<keyword evidence="4" id="KW-0663">Pyridoxal phosphate</keyword>
<dbReference type="CDD" id="cd00609">
    <property type="entry name" value="AAT_like"/>
    <property type="match status" value="1"/>
</dbReference>
<keyword evidence="2 6" id="KW-0032">Aminotransferase</keyword>
<dbReference type="Gene3D" id="3.40.640.10">
    <property type="entry name" value="Type I PLP-dependent aspartate aminotransferase-like (Major domain)"/>
    <property type="match status" value="1"/>
</dbReference>
<organism evidence="6 7">
    <name type="scientific">Serpens gallinarum</name>
    <dbReference type="NCBI Taxonomy" id="2763075"/>
    <lineage>
        <taxon>Bacteria</taxon>
        <taxon>Pseudomonadati</taxon>
        <taxon>Pseudomonadota</taxon>
        <taxon>Gammaproteobacteria</taxon>
        <taxon>Pseudomonadales</taxon>
        <taxon>Pseudomonadaceae</taxon>
        <taxon>Pseudomonas</taxon>
    </lineage>
</organism>
<dbReference type="SUPFAM" id="SSF53383">
    <property type="entry name" value="PLP-dependent transferases"/>
    <property type="match status" value="1"/>
</dbReference>
<evidence type="ECO:0000259" key="5">
    <source>
        <dbReference type="Pfam" id="PF00155"/>
    </source>
</evidence>
<evidence type="ECO:0000256" key="1">
    <source>
        <dbReference type="ARBA" id="ARBA00001933"/>
    </source>
</evidence>
<dbReference type="NCBIfam" id="NF006569">
    <property type="entry name" value="PRK09082.1"/>
    <property type="match status" value="1"/>
</dbReference>
<dbReference type="EMBL" id="JACSQG010000001">
    <property type="protein sequence ID" value="MBD7976471.1"/>
    <property type="molecule type" value="Genomic_DNA"/>
</dbReference>
<gene>
    <name evidence="6" type="ORF">H9642_04635</name>
</gene>
<comment type="cofactor">
    <cofactor evidence="1">
        <name>pyridoxal 5'-phosphate</name>
        <dbReference type="ChEBI" id="CHEBI:597326"/>
    </cofactor>
</comment>
<evidence type="ECO:0000256" key="2">
    <source>
        <dbReference type="ARBA" id="ARBA00022576"/>
    </source>
</evidence>
<proteinExistence type="predicted"/>
<evidence type="ECO:0000256" key="3">
    <source>
        <dbReference type="ARBA" id="ARBA00022679"/>
    </source>
</evidence>
<comment type="caution">
    <text evidence="6">The sequence shown here is derived from an EMBL/GenBank/DDBJ whole genome shotgun (WGS) entry which is preliminary data.</text>
</comment>
<feature type="domain" description="Aminotransferase class I/classII large" evidence="5">
    <location>
        <begin position="27"/>
        <end position="380"/>
    </location>
</feature>
<evidence type="ECO:0000313" key="6">
    <source>
        <dbReference type="EMBL" id="MBD7976471.1"/>
    </source>
</evidence>
<sequence length="383" mass="42609">MIQSKLPHVGTTIFTTMSQLAAQTGALNLSQGFPDFDGPQALREAVGRHVMAGHNQYAPMTGLPALREQVAAKISRLYGRQVSADTDITITPGATQGLFCAIQALVRAGDEVIVFDPCYDSYEPAVELAGGRCVHLHLSPPTFSIDWQRLADAITPRTRMIVLNTPHNPSGALLEHADLDRLAALLRGREDIYLLSDEVYEHLVYDGREHASVLRHEELYARALVVSSFGKTYHVTGWKTGYVVAPPALTAELRKVHQYVSFTGVTPLQWALAEFMTEHPEHVTELPAFYQAKRDLFCELLAGSRFGFTPTPGTYFQIADYSKIRPDLNDIEMAQWLTREHGVASIPVSVFYQSPPADLRLVRFCFAKREETLRQAAERLCAV</sequence>
<dbReference type="InterPro" id="IPR004839">
    <property type="entry name" value="Aminotransferase_I/II_large"/>
</dbReference>
<evidence type="ECO:0000313" key="7">
    <source>
        <dbReference type="Proteomes" id="UP000611945"/>
    </source>
</evidence>
<protein>
    <submittedName>
        <fullName evidence="6">Pyridoxal phosphate-dependent aminotransferase</fullName>
    </submittedName>
</protein>
<reference evidence="6 7" key="1">
    <citation type="submission" date="2020-08" db="EMBL/GenBank/DDBJ databases">
        <title>A Genomic Blueprint of the Chicken Gut Microbiome.</title>
        <authorList>
            <person name="Gilroy R."/>
            <person name="Ravi A."/>
            <person name="Getino M."/>
            <person name="Pursley I."/>
            <person name="Horton D.L."/>
            <person name="Alikhan N.-F."/>
            <person name="Baker D."/>
            <person name="Gharbi K."/>
            <person name="Hall N."/>
            <person name="Watson M."/>
            <person name="Adriaenssens E.M."/>
            <person name="Foster-Nyarko E."/>
            <person name="Jarju S."/>
            <person name="Secka A."/>
            <person name="Antonio M."/>
            <person name="Oren A."/>
            <person name="Chaudhuri R."/>
            <person name="La Ragione R.M."/>
            <person name="Hildebrand F."/>
            <person name="Pallen M.J."/>
        </authorList>
    </citation>
    <scope>NUCLEOTIDE SEQUENCE [LARGE SCALE GENOMIC DNA]</scope>
    <source>
        <strain evidence="6 7">Sa2CUA2</strain>
    </source>
</reference>